<dbReference type="RefSeq" id="WP_382413622.1">
    <property type="nucleotide sequence ID" value="NZ_AP031500.1"/>
</dbReference>
<evidence type="ECO:0000313" key="1">
    <source>
        <dbReference type="EMBL" id="MFC3153719.1"/>
    </source>
</evidence>
<dbReference type="EMBL" id="JBHRTL010000001">
    <property type="protein sequence ID" value="MFC3153719.1"/>
    <property type="molecule type" value="Genomic_DNA"/>
</dbReference>
<name>A0ABV7HIN1_9GAMM</name>
<sequence length="298" mass="34046">MPDHPDTLAKYCPAQTALAIVESQALRWSAPALFADPFELNHRTTLAFDPHSLLDSVIRAACGMIFARDEPRGNSPLSTVIRRWRDEERFASPEEAEEALHELMARMVDQRQSAIDEMMSEWRQYTRALRICSFSTKADNLTAWQYYADCHRGAVLKFACGENTSLAHPKAVNYNPIRPEISSLKDQLNAVLHNEQLRPQDTFEDKFLSKPPTAKGEKEWRCFTEAGDEDGLRDNNEQHWYIDRPFAQDELKSVYLGAFMPVSDKKALLDAVKKHNPDTKVFQALPVAGKYEVEFTRV</sequence>
<gene>
    <name evidence="1" type="ORF">ACFOEB_00760</name>
</gene>
<organism evidence="1 2">
    <name type="scientific">Gilvimarinus japonicus</name>
    <dbReference type="NCBI Taxonomy" id="1796469"/>
    <lineage>
        <taxon>Bacteria</taxon>
        <taxon>Pseudomonadati</taxon>
        <taxon>Pseudomonadota</taxon>
        <taxon>Gammaproteobacteria</taxon>
        <taxon>Cellvibrionales</taxon>
        <taxon>Cellvibrionaceae</taxon>
        <taxon>Gilvimarinus</taxon>
    </lineage>
</organism>
<reference evidence="2" key="1">
    <citation type="journal article" date="2019" name="Int. J. Syst. Evol. Microbiol.">
        <title>The Global Catalogue of Microorganisms (GCM) 10K type strain sequencing project: providing services to taxonomists for standard genome sequencing and annotation.</title>
        <authorList>
            <consortium name="The Broad Institute Genomics Platform"/>
            <consortium name="The Broad Institute Genome Sequencing Center for Infectious Disease"/>
            <person name="Wu L."/>
            <person name="Ma J."/>
        </authorList>
    </citation>
    <scope>NUCLEOTIDE SEQUENCE [LARGE SCALE GENOMIC DNA]</scope>
    <source>
        <strain evidence="2">KCTC 52141</strain>
    </source>
</reference>
<protein>
    <submittedName>
        <fullName evidence="1">DUF2971 domain-containing protein</fullName>
    </submittedName>
</protein>
<dbReference type="Proteomes" id="UP001595548">
    <property type="component" value="Unassembled WGS sequence"/>
</dbReference>
<accession>A0ABV7HIN1</accession>
<keyword evidence="2" id="KW-1185">Reference proteome</keyword>
<proteinExistence type="predicted"/>
<comment type="caution">
    <text evidence="1">The sequence shown here is derived from an EMBL/GenBank/DDBJ whole genome shotgun (WGS) entry which is preliminary data.</text>
</comment>
<evidence type="ECO:0000313" key="2">
    <source>
        <dbReference type="Proteomes" id="UP001595548"/>
    </source>
</evidence>